<keyword evidence="1" id="KW-0472">Membrane</keyword>
<dbReference type="Proteomes" id="UP000192247">
    <property type="component" value="Unassembled WGS sequence"/>
</dbReference>
<feature type="non-terminal residue" evidence="3">
    <location>
        <position position="177"/>
    </location>
</feature>
<feature type="domain" description="Fibronectin type-III" evidence="2">
    <location>
        <begin position="46"/>
        <end position="149"/>
    </location>
</feature>
<dbReference type="AlphaFoldDB" id="A0A1V9XXW4"/>
<dbReference type="SUPFAM" id="SSF49265">
    <property type="entry name" value="Fibronectin type III"/>
    <property type="match status" value="1"/>
</dbReference>
<dbReference type="InterPro" id="IPR013783">
    <property type="entry name" value="Ig-like_fold"/>
</dbReference>
<dbReference type="Pfam" id="PF00041">
    <property type="entry name" value="fn3"/>
    <property type="match status" value="1"/>
</dbReference>
<dbReference type="InterPro" id="IPR003961">
    <property type="entry name" value="FN3_dom"/>
</dbReference>
<dbReference type="EMBL" id="MNPL01002529">
    <property type="protein sequence ID" value="OQR78198.1"/>
    <property type="molecule type" value="Genomic_DNA"/>
</dbReference>
<protein>
    <recommendedName>
        <fullName evidence="2">Fibronectin type-III domain-containing protein</fullName>
    </recommendedName>
</protein>
<evidence type="ECO:0000256" key="1">
    <source>
        <dbReference type="SAM" id="Phobius"/>
    </source>
</evidence>
<sequence>MGWSRWGGGSGKPCCVSGQTVHVAFIFVAVLSASAILAQVLTAVKGPRNVRLVSATSNSCTVSWSFPSSPGFNLSSFVVAAVAITSFLSSPVSVENTAGDQQKSHTILGLSPATHYNVSVWAVDTGRNTSEKSYLGVWTRIGDLSVPPQPIVKEAFHDGKRLLVVTINPPLEFHGPI</sequence>
<comment type="caution">
    <text evidence="3">The sequence shown here is derived from an EMBL/GenBank/DDBJ whole genome shotgun (WGS) entry which is preliminary data.</text>
</comment>
<proteinExistence type="predicted"/>
<keyword evidence="4" id="KW-1185">Reference proteome</keyword>
<feature type="transmembrane region" description="Helical" evidence="1">
    <location>
        <begin position="20"/>
        <end position="44"/>
    </location>
</feature>
<dbReference type="Gene3D" id="2.60.40.10">
    <property type="entry name" value="Immunoglobulins"/>
    <property type="match status" value="1"/>
</dbReference>
<dbReference type="SMART" id="SM00060">
    <property type="entry name" value="FN3"/>
    <property type="match status" value="1"/>
</dbReference>
<dbReference type="InParanoid" id="A0A1V9XXW4"/>
<dbReference type="CDD" id="cd00063">
    <property type="entry name" value="FN3"/>
    <property type="match status" value="1"/>
</dbReference>
<dbReference type="PROSITE" id="PS50853">
    <property type="entry name" value="FN3"/>
    <property type="match status" value="1"/>
</dbReference>
<keyword evidence="1" id="KW-0812">Transmembrane</keyword>
<name>A0A1V9XXW4_9ACAR</name>
<accession>A0A1V9XXW4</accession>
<organism evidence="3 4">
    <name type="scientific">Tropilaelaps mercedesae</name>
    <dbReference type="NCBI Taxonomy" id="418985"/>
    <lineage>
        <taxon>Eukaryota</taxon>
        <taxon>Metazoa</taxon>
        <taxon>Ecdysozoa</taxon>
        <taxon>Arthropoda</taxon>
        <taxon>Chelicerata</taxon>
        <taxon>Arachnida</taxon>
        <taxon>Acari</taxon>
        <taxon>Parasitiformes</taxon>
        <taxon>Mesostigmata</taxon>
        <taxon>Gamasina</taxon>
        <taxon>Dermanyssoidea</taxon>
        <taxon>Laelapidae</taxon>
        <taxon>Tropilaelaps</taxon>
    </lineage>
</organism>
<reference evidence="3 4" key="1">
    <citation type="journal article" date="2017" name="Gigascience">
        <title>Draft genome of the honey bee ectoparasitic mite, Tropilaelaps mercedesae, is shaped by the parasitic life history.</title>
        <authorList>
            <person name="Dong X."/>
            <person name="Armstrong S.D."/>
            <person name="Xia D."/>
            <person name="Makepeace B.L."/>
            <person name="Darby A.C."/>
            <person name="Kadowaki T."/>
        </authorList>
    </citation>
    <scope>NUCLEOTIDE SEQUENCE [LARGE SCALE GENOMIC DNA]</scope>
    <source>
        <strain evidence="3">Wuxi-XJTLU</strain>
    </source>
</reference>
<evidence type="ECO:0000313" key="4">
    <source>
        <dbReference type="Proteomes" id="UP000192247"/>
    </source>
</evidence>
<keyword evidence="1" id="KW-1133">Transmembrane helix</keyword>
<evidence type="ECO:0000313" key="3">
    <source>
        <dbReference type="EMBL" id="OQR78198.1"/>
    </source>
</evidence>
<evidence type="ECO:0000259" key="2">
    <source>
        <dbReference type="PROSITE" id="PS50853"/>
    </source>
</evidence>
<gene>
    <name evidence="3" type="ORF">BIW11_06561</name>
</gene>
<dbReference type="InterPro" id="IPR036116">
    <property type="entry name" value="FN3_sf"/>
</dbReference>